<protein>
    <recommendedName>
        <fullName evidence="1">SANT domain-containing protein</fullName>
    </recommendedName>
</protein>
<accession>A0AAD2DM86</accession>
<dbReference type="Pfam" id="PF00249">
    <property type="entry name" value="Myb_DNA-binding"/>
    <property type="match status" value="1"/>
</dbReference>
<dbReference type="Proteomes" id="UP000834106">
    <property type="component" value="Chromosome 3"/>
</dbReference>
<feature type="domain" description="SANT" evidence="1">
    <location>
        <begin position="134"/>
        <end position="185"/>
    </location>
</feature>
<evidence type="ECO:0000313" key="2">
    <source>
        <dbReference type="EMBL" id="CAI9757333.1"/>
    </source>
</evidence>
<dbReference type="Gene3D" id="1.10.10.60">
    <property type="entry name" value="Homeodomain-like"/>
    <property type="match status" value="1"/>
</dbReference>
<dbReference type="SMART" id="SM00717">
    <property type="entry name" value="SANT"/>
    <property type="match status" value="1"/>
</dbReference>
<evidence type="ECO:0000259" key="1">
    <source>
        <dbReference type="PROSITE" id="PS51293"/>
    </source>
</evidence>
<dbReference type="PROSITE" id="PS51293">
    <property type="entry name" value="SANT"/>
    <property type="match status" value="1"/>
</dbReference>
<proteinExistence type="predicted"/>
<dbReference type="CDD" id="cd00167">
    <property type="entry name" value="SANT"/>
    <property type="match status" value="1"/>
</dbReference>
<organism evidence="2 3">
    <name type="scientific">Fraxinus pennsylvanica</name>
    <dbReference type="NCBI Taxonomy" id="56036"/>
    <lineage>
        <taxon>Eukaryota</taxon>
        <taxon>Viridiplantae</taxon>
        <taxon>Streptophyta</taxon>
        <taxon>Embryophyta</taxon>
        <taxon>Tracheophyta</taxon>
        <taxon>Spermatophyta</taxon>
        <taxon>Magnoliopsida</taxon>
        <taxon>eudicotyledons</taxon>
        <taxon>Gunneridae</taxon>
        <taxon>Pentapetalae</taxon>
        <taxon>asterids</taxon>
        <taxon>lamiids</taxon>
        <taxon>Lamiales</taxon>
        <taxon>Oleaceae</taxon>
        <taxon>Oleeae</taxon>
        <taxon>Fraxinus</taxon>
    </lineage>
</organism>
<reference evidence="2" key="1">
    <citation type="submission" date="2023-05" db="EMBL/GenBank/DDBJ databases">
        <authorList>
            <person name="Huff M."/>
        </authorList>
    </citation>
    <scope>NUCLEOTIDE SEQUENCE</scope>
</reference>
<dbReference type="InterPro" id="IPR001005">
    <property type="entry name" value="SANT/Myb"/>
</dbReference>
<name>A0AAD2DM86_9LAMI</name>
<dbReference type="EMBL" id="OU503038">
    <property type="protein sequence ID" value="CAI9757333.1"/>
    <property type="molecule type" value="Genomic_DNA"/>
</dbReference>
<gene>
    <name evidence="2" type="ORF">FPE_LOCUS4763</name>
</gene>
<sequence length="263" mass="29461">MDFIISKYREDPLRKLTFTKTDFVWGEEEESRKGRVKVEEGAPYGVRVVVAPNSMKPVAQLPPLPSFITDSGRGVGEQEKKNGMVCGSCKENCGSVHYKYTKEGSFILCEKCFKTGNYEKKKPADDFMLINSGNQSSVWTEAEILLLLESVLKQGDDWDLVAQDVQTKSKLDCISKLMELPFGDLMLRSAHKKRKFLDVTGDVACISTTVGPHVIASAAEAAVTAFCYENQCSREIVNEDDIFVDLKASTENTEQKRYSFNHL</sequence>
<evidence type="ECO:0000313" key="3">
    <source>
        <dbReference type="Proteomes" id="UP000834106"/>
    </source>
</evidence>
<keyword evidence="3" id="KW-1185">Reference proteome</keyword>
<dbReference type="InterPro" id="IPR009057">
    <property type="entry name" value="Homeodomain-like_sf"/>
</dbReference>
<dbReference type="InterPro" id="IPR017884">
    <property type="entry name" value="SANT_dom"/>
</dbReference>
<dbReference type="AlphaFoldDB" id="A0AAD2DM86"/>
<dbReference type="SUPFAM" id="SSF46689">
    <property type="entry name" value="Homeodomain-like"/>
    <property type="match status" value="1"/>
</dbReference>